<proteinExistence type="predicted"/>
<feature type="transmembrane region" description="Helical" evidence="2">
    <location>
        <begin position="162"/>
        <end position="186"/>
    </location>
</feature>
<feature type="region of interest" description="Disordered" evidence="1">
    <location>
        <begin position="264"/>
        <end position="283"/>
    </location>
</feature>
<evidence type="ECO:0000256" key="2">
    <source>
        <dbReference type="SAM" id="Phobius"/>
    </source>
</evidence>
<evidence type="ECO:0000313" key="3">
    <source>
        <dbReference type="EMBL" id="SPJ71803.1"/>
    </source>
</evidence>
<dbReference type="EMBL" id="ONZP01000046">
    <property type="protein sequence ID" value="SPJ71803.1"/>
    <property type="molecule type" value="Genomic_DNA"/>
</dbReference>
<comment type="caution">
    <text evidence="3">The sequence shown here is derived from an EMBL/GenBank/DDBJ whole genome shotgun (WGS) entry which is preliminary data.</text>
</comment>
<gene>
    <name evidence="3" type="ORF">FTOL_01531</name>
</gene>
<keyword evidence="2" id="KW-0812">Transmembrane</keyword>
<dbReference type="AlphaFoldDB" id="A0AAE8SDH5"/>
<dbReference type="Proteomes" id="UP001187734">
    <property type="component" value="Unassembled WGS sequence"/>
</dbReference>
<keyword evidence="2" id="KW-0472">Membrane</keyword>
<keyword evidence="4" id="KW-1185">Reference proteome</keyword>
<feature type="compositionally biased region" description="Low complexity" evidence="1">
    <location>
        <begin position="202"/>
        <end position="214"/>
    </location>
</feature>
<keyword evidence="2" id="KW-1133">Transmembrane helix</keyword>
<evidence type="ECO:0000313" key="4">
    <source>
        <dbReference type="Proteomes" id="UP001187734"/>
    </source>
</evidence>
<reference evidence="3" key="1">
    <citation type="submission" date="2018-03" db="EMBL/GenBank/DDBJ databases">
        <authorList>
            <person name="Guldener U."/>
        </authorList>
    </citation>
    <scope>NUCLEOTIDE SEQUENCE</scope>
</reference>
<accession>A0AAE8SDH5</accession>
<name>A0AAE8SDH5_9HYPO</name>
<sequence>MSTANDTGNAGVQTYAPACIDMISVFTSCTGKIDGFTTLAFHEQASCYCCRTSGRRVAWTDELDSYASTCADWAITAEPKTAYSVAKTFATFCERFTDVCDTSETVSELSTTTDEAVGAKTDSSSSHRRGVVTVTHIIGEMGGSTSPASDVASHKGGLSTGAIAGIAVGAGLVALLALSGVFLWCWKTKRSSPDPTTVQHIQPTQQLQNSPQKQQPVVYMPYGQQSPVYGNPPQFSPVYSGNYSYQTSSIPAPPPGQTQFVAELPGGKEPVEAVEAGGTEIKR</sequence>
<organism evidence="3 4">
    <name type="scientific">Fusarium torulosum</name>
    <dbReference type="NCBI Taxonomy" id="33205"/>
    <lineage>
        <taxon>Eukaryota</taxon>
        <taxon>Fungi</taxon>
        <taxon>Dikarya</taxon>
        <taxon>Ascomycota</taxon>
        <taxon>Pezizomycotina</taxon>
        <taxon>Sordariomycetes</taxon>
        <taxon>Hypocreomycetidae</taxon>
        <taxon>Hypocreales</taxon>
        <taxon>Nectriaceae</taxon>
        <taxon>Fusarium</taxon>
    </lineage>
</organism>
<feature type="region of interest" description="Disordered" evidence="1">
    <location>
        <begin position="193"/>
        <end position="214"/>
    </location>
</feature>
<protein>
    <submittedName>
        <fullName evidence="3">Uncharacterized protein</fullName>
    </submittedName>
</protein>
<evidence type="ECO:0000256" key="1">
    <source>
        <dbReference type="SAM" id="MobiDB-lite"/>
    </source>
</evidence>